<dbReference type="GeneID" id="181142"/>
<reference evidence="2 3" key="1">
    <citation type="journal article" date="1998" name="Science">
        <title>Genome sequence of the nematode C. elegans: a platform for investigating biology.</title>
        <authorList>
            <consortium name="The C. elegans sequencing consortium"/>
            <person name="Sulson J.E."/>
            <person name="Waterston R."/>
        </authorList>
    </citation>
    <scope>NUCLEOTIDE SEQUENCE [LARGE SCALE GENOMIC DNA]</scope>
    <source>
        <strain evidence="2 3">Bristol N2</strain>
    </source>
</reference>
<name>Q22761_CAEEL</name>
<organism evidence="2 3">
    <name type="scientific">Caenorhabditis elegans</name>
    <dbReference type="NCBI Taxonomy" id="6239"/>
    <lineage>
        <taxon>Eukaryota</taxon>
        <taxon>Metazoa</taxon>
        <taxon>Ecdysozoa</taxon>
        <taxon>Nematoda</taxon>
        <taxon>Chromadorea</taxon>
        <taxon>Rhabditida</taxon>
        <taxon>Rhabditina</taxon>
        <taxon>Rhabditomorpha</taxon>
        <taxon>Rhabditoidea</taxon>
        <taxon>Rhabditidae</taxon>
        <taxon>Peloderinae</taxon>
        <taxon>Caenorhabditis</taxon>
    </lineage>
</organism>
<dbReference type="PaxDb" id="6239-T25B6.6"/>
<dbReference type="KEGG" id="cel:CELE_T25B6.6"/>
<accession>Q22761</accession>
<keyword evidence="3" id="KW-1185">Reference proteome</keyword>
<dbReference type="UCSC" id="T25B6.6">
    <property type="organism name" value="c. elegans"/>
</dbReference>
<dbReference type="AlphaFoldDB" id="Q22761"/>
<dbReference type="EMBL" id="BX284606">
    <property type="protein sequence ID" value="CCD65392.1"/>
    <property type="molecule type" value="Genomic_DNA"/>
</dbReference>
<dbReference type="HOGENOM" id="CLU_2148101_0_0_1"/>
<dbReference type="SMR" id="Q22761"/>
<dbReference type="InParanoid" id="Q22761"/>
<dbReference type="AGR" id="WB:WBGene00020792"/>
<dbReference type="WormBase" id="T25B6.6">
    <property type="protein sequence ID" value="CE30191"/>
    <property type="gene ID" value="WBGene00020792"/>
</dbReference>
<dbReference type="OrthoDB" id="10610375at2759"/>
<dbReference type="Proteomes" id="UP000001940">
    <property type="component" value="Chromosome X"/>
</dbReference>
<evidence type="ECO:0000313" key="3">
    <source>
        <dbReference type="Proteomes" id="UP000001940"/>
    </source>
</evidence>
<sequence>MFQKQIQDSVRKESVGSNLSSAGDGLKKISEIEKMSSFLVENGASRFWRASLVEKLTDIRPIVEAGKNTTVTRDAQQFVASNYERLCTVYQNKKNRLETPFDFTRLHSQEYN</sequence>
<feature type="region of interest" description="Disordered" evidence="1">
    <location>
        <begin position="1"/>
        <end position="23"/>
    </location>
</feature>
<evidence type="ECO:0000256" key="1">
    <source>
        <dbReference type="SAM" id="MobiDB-lite"/>
    </source>
</evidence>
<gene>
    <name evidence="2" type="ORF">CELE_T25B6.6</name>
    <name evidence="2 4" type="ORF">T25B6.6</name>
</gene>
<dbReference type="Bgee" id="WBGene00020792">
    <property type="expression patterns" value="Expressed in adult organism and 1 other cell type or tissue"/>
</dbReference>
<dbReference type="PIR" id="T28903">
    <property type="entry name" value="T28903"/>
</dbReference>
<dbReference type="FunCoup" id="Q22761">
    <property type="interactions" value="1"/>
</dbReference>
<dbReference type="CTD" id="181142"/>
<dbReference type="RefSeq" id="NP_509525.2">
    <property type="nucleotide sequence ID" value="NM_077124.4"/>
</dbReference>
<proteinExistence type="predicted"/>
<protein>
    <submittedName>
        <fullName evidence="2">DHC_N1 domain-containing protein</fullName>
    </submittedName>
</protein>
<evidence type="ECO:0000313" key="2">
    <source>
        <dbReference type="EMBL" id="CCD65392.1"/>
    </source>
</evidence>
<evidence type="ECO:0000313" key="4">
    <source>
        <dbReference type="WormBase" id="T25B6.6"/>
    </source>
</evidence>